<evidence type="ECO:0000256" key="1">
    <source>
        <dbReference type="ARBA" id="ARBA00023015"/>
    </source>
</evidence>
<keyword evidence="2" id="KW-0238">DNA-binding</keyword>
<dbReference type="InterPro" id="IPR036388">
    <property type="entry name" value="WH-like_DNA-bd_sf"/>
</dbReference>
<evidence type="ECO:0000256" key="2">
    <source>
        <dbReference type="ARBA" id="ARBA00023125"/>
    </source>
</evidence>
<evidence type="ECO:0000313" key="6">
    <source>
        <dbReference type="Proteomes" id="UP000184364"/>
    </source>
</evidence>
<dbReference type="RefSeq" id="WP_073292590.1">
    <property type="nucleotide sequence ID" value="NZ_FRAV01000011.1"/>
</dbReference>
<dbReference type="Gene3D" id="1.10.10.10">
    <property type="entry name" value="Winged helix-like DNA-binding domain superfamily/Winged helix DNA-binding domain"/>
    <property type="match status" value="1"/>
</dbReference>
<dbReference type="CDD" id="cd06170">
    <property type="entry name" value="LuxR_C_like"/>
    <property type="match status" value="1"/>
</dbReference>
<dbReference type="GO" id="GO:0003677">
    <property type="term" value="F:DNA binding"/>
    <property type="evidence" value="ECO:0007669"/>
    <property type="project" value="UniProtKB-KW"/>
</dbReference>
<dbReference type="PROSITE" id="PS50043">
    <property type="entry name" value="HTH_LUXR_2"/>
    <property type="match status" value="1"/>
</dbReference>
<dbReference type="Proteomes" id="UP000184364">
    <property type="component" value="Unassembled WGS sequence"/>
</dbReference>
<evidence type="ECO:0000259" key="4">
    <source>
        <dbReference type="PROSITE" id="PS50043"/>
    </source>
</evidence>
<dbReference type="PANTHER" id="PTHR44688">
    <property type="entry name" value="DNA-BINDING TRANSCRIPTIONAL ACTIVATOR DEVR_DOSR"/>
    <property type="match status" value="1"/>
</dbReference>
<keyword evidence="6" id="KW-1185">Reference proteome</keyword>
<keyword evidence="3" id="KW-0804">Transcription</keyword>
<reference evidence="6" key="1">
    <citation type="submission" date="2016-11" db="EMBL/GenBank/DDBJ databases">
        <authorList>
            <person name="Varghese N."/>
            <person name="Submissions S."/>
        </authorList>
    </citation>
    <scope>NUCLEOTIDE SEQUENCE [LARGE SCALE GENOMIC DNA]</scope>
    <source>
        <strain evidence="6">DSM 26899</strain>
    </source>
</reference>
<sequence>MNDIPNSLWAGNISAFPPSEQKETSKKYLEALKGLARISFGCVFILDFVNEKIEFLSENPSLFSGLRSSEVEKLGYDFYRKFTKADDLKVLMKVANVGFKFFECLSLEEKKTYSITYDFHVTNASNSDVLINHKMIPIEISENGDISKMVCLVSYSQNQTAGNICIQSNTSETYWTYNLLTGKWKEEHKITLKIREIEIIRFYLQGLKIEEIAQRLYLSPDTVKFHRRKLFEKIGVNNITEAISYVVLNKLI</sequence>
<dbReference type="PANTHER" id="PTHR44688:SF16">
    <property type="entry name" value="DNA-BINDING TRANSCRIPTIONAL ACTIVATOR DEVR_DOSR"/>
    <property type="match status" value="1"/>
</dbReference>
<dbReference type="SUPFAM" id="SSF46894">
    <property type="entry name" value="C-terminal effector domain of the bipartite response regulators"/>
    <property type="match status" value="1"/>
</dbReference>
<name>A0A1M6XMH9_9FLAO</name>
<dbReference type="AlphaFoldDB" id="A0A1M6XMH9"/>
<feature type="domain" description="HTH luxR-type" evidence="4">
    <location>
        <begin position="185"/>
        <end position="250"/>
    </location>
</feature>
<keyword evidence="1" id="KW-0805">Transcription regulation</keyword>
<proteinExistence type="predicted"/>
<dbReference type="SMART" id="SM00421">
    <property type="entry name" value="HTH_LUXR"/>
    <property type="match status" value="1"/>
</dbReference>
<protein>
    <submittedName>
        <fullName evidence="5">Regulatory protein, luxR family</fullName>
    </submittedName>
</protein>
<dbReference type="Pfam" id="PF00196">
    <property type="entry name" value="GerE"/>
    <property type="match status" value="1"/>
</dbReference>
<dbReference type="PRINTS" id="PR00038">
    <property type="entry name" value="HTHLUXR"/>
</dbReference>
<dbReference type="InterPro" id="IPR000792">
    <property type="entry name" value="Tscrpt_reg_LuxR_C"/>
</dbReference>
<organism evidence="5 6">
    <name type="scientific">Chryseobacterium polytrichastri</name>
    <dbReference type="NCBI Taxonomy" id="1302687"/>
    <lineage>
        <taxon>Bacteria</taxon>
        <taxon>Pseudomonadati</taxon>
        <taxon>Bacteroidota</taxon>
        <taxon>Flavobacteriia</taxon>
        <taxon>Flavobacteriales</taxon>
        <taxon>Weeksellaceae</taxon>
        <taxon>Chryseobacterium group</taxon>
        <taxon>Chryseobacterium</taxon>
    </lineage>
</organism>
<evidence type="ECO:0000313" key="5">
    <source>
        <dbReference type="EMBL" id="SHL07118.1"/>
    </source>
</evidence>
<dbReference type="EMBL" id="FRAV01000011">
    <property type="protein sequence ID" value="SHL07118.1"/>
    <property type="molecule type" value="Genomic_DNA"/>
</dbReference>
<dbReference type="STRING" id="1302687.SAMN05444267_101157"/>
<dbReference type="OrthoDB" id="1727128at2"/>
<evidence type="ECO:0000256" key="3">
    <source>
        <dbReference type="ARBA" id="ARBA00023163"/>
    </source>
</evidence>
<gene>
    <name evidence="5" type="ORF">SAMN05444267_101157</name>
</gene>
<accession>A0A1M6XMH9</accession>
<dbReference type="InterPro" id="IPR016032">
    <property type="entry name" value="Sig_transdc_resp-reg_C-effctor"/>
</dbReference>
<dbReference type="Gene3D" id="3.30.450.20">
    <property type="entry name" value="PAS domain"/>
    <property type="match status" value="1"/>
</dbReference>
<dbReference type="GO" id="GO:0006355">
    <property type="term" value="P:regulation of DNA-templated transcription"/>
    <property type="evidence" value="ECO:0007669"/>
    <property type="project" value="InterPro"/>
</dbReference>